<reference evidence="1" key="2">
    <citation type="submission" date="2025-08" db="UniProtKB">
        <authorList>
            <consortium name="Ensembl"/>
        </authorList>
    </citation>
    <scope>IDENTIFICATION</scope>
</reference>
<dbReference type="Ensembl" id="ENSVURT00010018812.1">
    <property type="protein sequence ID" value="ENSVURP00010016544.1"/>
    <property type="gene ID" value="ENSVURG00010012680.1"/>
</dbReference>
<dbReference type="InterPro" id="IPR039471">
    <property type="entry name" value="CXorf65-like"/>
</dbReference>
<reference evidence="2" key="1">
    <citation type="submission" date="2018-12" db="EMBL/GenBank/DDBJ databases">
        <authorList>
            <person name="Yazar S."/>
        </authorList>
    </citation>
    <scope>NUCLEOTIDE SEQUENCE [LARGE SCALE GENOMIC DNA]</scope>
</reference>
<sequence length="169" mass="19100">STALVCLPDNQQFLANINCSVLLLPCLSHDLCSFAGTLKLLFQVKLPGESASKFLQDRNVYYICKVQRGPRGTRSENAYRAIVPLLKEPEQDLLDTLKAQCDALEKSRIQKLRDQAAKKIVPKKVHIIEPVRLVVPDYPQAYQHSQPLPRDLPPDWPPRLLLLSKLDPP</sequence>
<proteinExistence type="predicted"/>
<organism evidence="1 2">
    <name type="scientific">Vombatus ursinus</name>
    <name type="common">Common wombat</name>
    <dbReference type="NCBI Taxonomy" id="29139"/>
    <lineage>
        <taxon>Eukaryota</taxon>
        <taxon>Metazoa</taxon>
        <taxon>Chordata</taxon>
        <taxon>Craniata</taxon>
        <taxon>Vertebrata</taxon>
        <taxon>Euteleostomi</taxon>
        <taxon>Mammalia</taxon>
        <taxon>Metatheria</taxon>
        <taxon>Diprotodontia</taxon>
        <taxon>Vombatidae</taxon>
        <taxon>Vombatus</taxon>
    </lineage>
</organism>
<dbReference type="Pfam" id="PF15874">
    <property type="entry name" value="Il2rg"/>
    <property type="match status" value="1"/>
</dbReference>
<dbReference type="AlphaFoldDB" id="A0A4X2KWA0"/>
<dbReference type="OMA" id="RVKMLRI"/>
<dbReference type="Proteomes" id="UP000314987">
    <property type="component" value="Unassembled WGS sequence"/>
</dbReference>
<dbReference type="GeneTree" id="ENSGT00510000049291"/>
<evidence type="ECO:0000313" key="1">
    <source>
        <dbReference type="Ensembl" id="ENSVURP00010016544.1"/>
    </source>
</evidence>
<name>A0A4X2KWA0_VOMUR</name>
<evidence type="ECO:0000313" key="2">
    <source>
        <dbReference type="Proteomes" id="UP000314987"/>
    </source>
</evidence>
<protein>
    <submittedName>
        <fullName evidence="1">Uncharacterized protein</fullName>
    </submittedName>
</protein>
<accession>A0A4X2KWA0</accession>
<keyword evidence="2" id="KW-1185">Reference proteome</keyword>
<dbReference type="PANTHER" id="PTHR33887">
    <property type="entry name" value="PB1 DOMAIN-CONTAINING PROTEIN"/>
    <property type="match status" value="1"/>
</dbReference>
<reference evidence="1" key="3">
    <citation type="submission" date="2025-09" db="UniProtKB">
        <authorList>
            <consortium name="Ensembl"/>
        </authorList>
    </citation>
    <scope>IDENTIFICATION</scope>
</reference>
<dbReference type="PANTHER" id="PTHR33887:SF4">
    <property type="entry name" value="AB2-183"/>
    <property type="match status" value="1"/>
</dbReference>